<evidence type="ECO:0000313" key="4">
    <source>
        <dbReference type="EMBL" id="RWS18456.1"/>
    </source>
</evidence>
<feature type="domain" description="Peptidase M28" evidence="3">
    <location>
        <begin position="109"/>
        <end position="187"/>
    </location>
</feature>
<dbReference type="GO" id="GO:0006508">
    <property type="term" value="P:proteolysis"/>
    <property type="evidence" value="ECO:0007669"/>
    <property type="project" value="InterPro"/>
</dbReference>
<evidence type="ECO:0000259" key="3">
    <source>
        <dbReference type="Pfam" id="PF04389"/>
    </source>
</evidence>
<proteinExistence type="inferred from homology"/>
<name>A0A443RT13_9ACAR</name>
<dbReference type="Gene3D" id="3.40.630.10">
    <property type="entry name" value="Zn peptidases"/>
    <property type="match status" value="1"/>
</dbReference>
<sequence length="187" mass="20894">MIGKNHGFSRTADSIKFVNSKKVAPLTLKESKINKTFTFSSELVPDLDTIKNVFDELNGKSRSLGAPQKDSCVDYFQQYFSDLLGIQNVLIQEVGFVTDRQQNMYSGRNIIGRISNLKSTEKESKIVVVGAHYDTYGNSSSVDDNNSGVIGVLELCRIWSFKIRILSDIAVYCVLFDFKEEGLLGSQ</sequence>
<dbReference type="EMBL" id="NCKV01039382">
    <property type="protein sequence ID" value="RWS18456.1"/>
    <property type="molecule type" value="Genomic_DNA"/>
</dbReference>
<dbReference type="VEuPathDB" id="VectorBase:LDEU013584"/>
<dbReference type="InterPro" id="IPR007484">
    <property type="entry name" value="Peptidase_M28"/>
</dbReference>
<evidence type="ECO:0000256" key="2">
    <source>
        <dbReference type="ARBA" id="ARBA00005634"/>
    </source>
</evidence>
<dbReference type="GO" id="GO:0008235">
    <property type="term" value="F:metalloexopeptidase activity"/>
    <property type="evidence" value="ECO:0007669"/>
    <property type="project" value="InterPro"/>
</dbReference>
<dbReference type="Proteomes" id="UP000288716">
    <property type="component" value="Unassembled WGS sequence"/>
</dbReference>
<dbReference type="InterPro" id="IPR045175">
    <property type="entry name" value="M28_fam"/>
</dbReference>
<dbReference type="Pfam" id="PF04389">
    <property type="entry name" value="Peptidase_M28"/>
    <property type="match status" value="1"/>
</dbReference>
<keyword evidence="5" id="KW-1185">Reference proteome</keyword>
<protein>
    <recommendedName>
        <fullName evidence="3">Peptidase M28 domain-containing protein</fullName>
    </recommendedName>
</protein>
<accession>A0A443RT13</accession>
<dbReference type="PANTHER" id="PTHR12147:SF26">
    <property type="entry name" value="PEPTIDASE M28 DOMAIN-CONTAINING PROTEIN"/>
    <property type="match status" value="1"/>
</dbReference>
<organism evidence="4 5">
    <name type="scientific">Leptotrombidium deliense</name>
    <dbReference type="NCBI Taxonomy" id="299467"/>
    <lineage>
        <taxon>Eukaryota</taxon>
        <taxon>Metazoa</taxon>
        <taxon>Ecdysozoa</taxon>
        <taxon>Arthropoda</taxon>
        <taxon>Chelicerata</taxon>
        <taxon>Arachnida</taxon>
        <taxon>Acari</taxon>
        <taxon>Acariformes</taxon>
        <taxon>Trombidiformes</taxon>
        <taxon>Prostigmata</taxon>
        <taxon>Anystina</taxon>
        <taxon>Parasitengona</taxon>
        <taxon>Trombiculoidea</taxon>
        <taxon>Trombiculidae</taxon>
        <taxon>Leptotrombidium</taxon>
    </lineage>
</organism>
<dbReference type="AlphaFoldDB" id="A0A443RT13"/>
<dbReference type="PROSITE" id="PS00018">
    <property type="entry name" value="EF_HAND_1"/>
    <property type="match status" value="1"/>
</dbReference>
<reference evidence="4 5" key="1">
    <citation type="journal article" date="2018" name="Gigascience">
        <title>Genomes of trombidid mites reveal novel predicted allergens and laterally-transferred genes associated with secondary metabolism.</title>
        <authorList>
            <person name="Dong X."/>
            <person name="Chaisiri K."/>
            <person name="Xia D."/>
            <person name="Armstrong S.D."/>
            <person name="Fang Y."/>
            <person name="Donnelly M.J."/>
            <person name="Kadowaki T."/>
            <person name="McGarry J.W."/>
            <person name="Darby A.C."/>
            <person name="Makepeace B.L."/>
        </authorList>
    </citation>
    <scope>NUCLEOTIDE SEQUENCE [LARGE SCALE GENOMIC DNA]</scope>
    <source>
        <strain evidence="4">UoL-UT</strain>
    </source>
</reference>
<feature type="non-terminal residue" evidence="4">
    <location>
        <position position="187"/>
    </location>
</feature>
<dbReference type="SUPFAM" id="SSF53187">
    <property type="entry name" value="Zn-dependent exopeptidases"/>
    <property type="match status" value="1"/>
</dbReference>
<evidence type="ECO:0000256" key="1">
    <source>
        <dbReference type="ARBA" id="ARBA00001947"/>
    </source>
</evidence>
<dbReference type="PANTHER" id="PTHR12147">
    <property type="entry name" value="METALLOPEPTIDASE M28 FAMILY MEMBER"/>
    <property type="match status" value="1"/>
</dbReference>
<comment type="cofactor">
    <cofactor evidence="1">
        <name>Zn(2+)</name>
        <dbReference type="ChEBI" id="CHEBI:29105"/>
    </cofactor>
</comment>
<gene>
    <name evidence="4" type="ORF">B4U80_12496</name>
</gene>
<comment type="similarity">
    <text evidence="2">Belongs to the peptidase M28 family. M28B subfamily.</text>
</comment>
<comment type="caution">
    <text evidence="4">The sequence shown here is derived from an EMBL/GenBank/DDBJ whole genome shotgun (WGS) entry which is preliminary data.</text>
</comment>
<evidence type="ECO:0000313" key="5">
    <source>
        <dbReference type="Proteomes" id="UP000288716"/>
    </source>
</evidence>
<dbReference type="InterPro" id="IPR018247">
    <property type="entry name" value="EF_Hand_1_Ca_BS"/>
</dbReference>